<dbReference type="CDD" id="cd04623">
    <property type="entry name" value="CBS_pair_bac_euk"/>
    <property type="match status" value="1"/>
</dbReference>
<gene>
    <name evidence="4" type="ORF">ACFOD9_12515</name>
</gene>
<feature type="domain" description="CBS" evidence="3">
    <location>
        <begin position="76"/>
        <end position="132"/>
    </location>
</feature>
<dbReference type="Pfam" id="PF00571">
    <property type="entry name" value="CBS"/>
    <property type="match status" value="2"/>
</dbReference>
<sequence>MSIARILAGRSAAAVVTAAASQPVREAIALLAEHRIGALPVMDGPRCIGVFSERDVIYCLAREGAAALDRPVSELMTEAPITVTPDTDVLEALSLVTRRRVRHLPVLDGDDFAGFISIGDLVKFRIDAVEKEAQAMLSYIQSA</sequence>
<organism evidence="4 5">
    <name type="scientific">Novosphingobium bradum</name>
    <dbReference type="NCBI Taxonomy" id="1737444"/>
    <lineage>
        <taxon>Bacteria</taxon>
        <taxon>Pseudomonadati</taxon>
        <taxon>Pseudomonadota</taxon>
        <taxon>Alphaproteobacteria</taxon>
        <taxon>Sphingomonadales</taxon>
        <taxon>Sphingomonadaceae</taxon>
        <taxon>Novosphingobium</taxon>
    </lineage>
</organism>
<evidence type="ECO:0000256" key="1">
    <source>
        <dbReference type="ARBA" id="ARBA00023122"/>
    </source>
</evidence>
<dbReference type="Gene3D" id="3.10.580.10">
    <property type="entry name" value="CBS-domain"/>
    <property type="match status" value="1"/>
</dbReference>
<dbReference type="InterPro" id="IPR046342">
    <property type="entry name" value="CBS_dom_sf"/>
</dbReference>
<dbReference type="PANTHER" id="PTHR43080:SF2">
    <property type="entry name" value="CBS DOMAIN-CONTAINING PROTEIN"/>
    <property type="match status" value="1"/>
</dbReference>
<feature type="domain" description="CBS" evidence="3">
    <location>
        <begin position="10"/>
        <end position="68"/>
    </location>
</feature>
<dbReference type="InterPro" id="IPR051257">
    <property type="entry name" value="Diverse_CBS-Domain"/>
</dbReference>
<protein>
    <submittedName>
        <fullName evidence="4">CBS domain-containing protein</fullName>
    </submittedName>
</protein>
<dbReference type="InterPro" id="IPR000644">
    <property type="entry name" value="CBS_dom"/>
</dbReference>
<reference evidence="5" key="1">
    <citation type="journal article" date="2019" name="Int. J. Syst. Evol. Microbiol.">
        <title>The Global Catalogue of Microorganisms (GCM) 10K type strain sequencing project: providing services to taxonomists for standard genome sequencing and annotation.</title>
        <authorList>
            <consortium name="The Broad Institute Genomics Platform"/>
            <consortium name="The Broad Institute Genome Sequencing Center for Infectious Disease"/>
            <person name="Wu L."/>
            <person name="Ma J."/>
        </authorList>
    </citation>
    <scope>NUCLEOTIDE SEQUENCE [LARGE SCALE GENOMIC DNA]</scope>
    <source>
        <strain evidence="5">KCTC 42984</strain>
    </source>
</reference>
<dbReference type="SMART" id="SM00116">
    <property type="entry name" value="CBS"/>
    <property type="match status" value="2"/>
</dbReference>
<accession>A0ABV7IRY5</accession>
<evidence type="ECO:0000313" key="5">
    <source>
        <dbReference type="Proteomes" id="UP001595604"/>
    </source>
</evidence>
<dbReference type="EMBL" id="JBHRTQ010000010">
    <property type="protein sequence ID" value="MFC3175074.1"/>
    <property type="molecule type" value="Genomic_DNA"/>
</dbReference>
<dbReference type="PANTHER" id="PTHR43080">
    <property type="entry name" value="CBS DOMAIN-CONTAINING PROTEIN CBSX3, MITOCHONDRIAL"/>
    <property type="match status" value="1"/>
</dbReference>
<keyword evidence="5" id="KW-1185">Reference proteome</keyword>
<dbReference type="PROSITE" id="PS51371">
    <property type="entry name" value="CBS"/>
    <property type="match status" value="2"/>
</dbReference>
<keyword evidence="1 2" id="KW-0129">CBS domain</keyword>
<dbReference type="SUPFAM" id="SSF54631">
    <property type="entry name" value="CBS-domain pair"/>
    <property type="match status" value="1"/>
</dbReference>
<dbReference type="RefSeq" id="WP_379510447.1">
    <property type="nucleotide sequence ID" value="NZ_JBHRTQ010000010.1"/>
</dbReference>
<name>A0ABV7IRY5_9SPHN</name>
<proteinExistence type="predicted"/>
<comment type="caution">
    <text evidence="4">The sequence shown here is derived from an EMBL/GenBank/DDBJ whole genome shotgun (WGS) entry which is preliminary data.</text>
</comment>
<evidence type="ECO:0000256" key="2">
    <source>
        <dbReference type="PROSITE-ProRule" id="PRU00703"/>
    </source>
</evidence>
<evidence type="ECO:0000259" key="3">
    <source>
        <dbReference type="PROSITE" id="PS51371"/>
    </source>
</evidence>
<dbReference type="Proteomes" id="UP001595604">
    <property type="component" value="Unassembled WGS sequence"/>
</dbReference>
<dbReference type="InterPro" id="IPR044725">
    <property type="entry name" value="CBSX3_CBS_dom"/>
</dbReference>
<evidence type="ECO:0000313" key="4">
    <source>
        <dbReference type="EMBL" id="MFC3175074.1"/>
    </source>
</evidence>